<accession>A0A0S4X176</accession>
<evidence type="ECO:0000313" key="1">
    <source>
        <dbReference type="EMBL" id="CUV57209.1"/>
    </source>
</evidence>
<gene>
    <name evidence="1" type="ORF">RUN215_v1_1160056</name>
</gene>
<sequence length="81" mass="8520">MMERRACRLRSSALDAGSGCIPLPIPIDLPPAPGSGFAWRNLISLAALRDVSPPPKVKGFVAHGVQKHGRGQSSLKGETSC</sequence>
<protein>
    <submittedName>
        <fullName evidence="1">Uncharacterized protein</fullName>
    </submittedName>
</protein>
<name>A0A0S4X176_RALSL</name>
<dbReference type="EMBL" id="LN899820">
    <property type="protein sequence ID" value="CUV57209.1"/>
    <property type="molecule type" value="Genomic_DNA"/>
</dbReference>
<proteinExistence type="predicted"/>
<reference evidence="1" key="1">
    <citation type="submission" date="2015-10" db="EMBL/GenBank/DDBJ databases">
        <authorList>
            <person name="Gilbert D.G."/>
        </authorList>
    </citation>
    <scope>NUCLEOTIDE SEQUENCE</scope>
    <source>
        <strain evidence="1">Phyl III-seqv23</strain>
    </source>
</reference>
<dbReference type="AlphaFoldDB" id="A0A0S4X176"/>
<organism evidence="1">
    <name type="scientific">Ralstonia solanacearum</name>
    <name type="common">Pseudomonas solanacearum</name>
    <dbReference type="NCBI Taxonomy" id="305"/>
    <lineage>
        <taxon>Bacteria</taxon>
        <taxon>Pseudomonadati</taxon>
        <taxon>Pseudomonadota</taxon>
        <taxon>Betaproteobacteria</taxon>
        <taxon>Burkholderiales</taxon>
        <taxon>Burkholderiaceae</taxon>
        <taxon>Ralstonia</taxon>
        <taxon>Ralstonia solanacearum species complex</taxon>
    </lineage>
</organism>